<dbReference type="GO" id="GO:0031177">
    <property type="term" value="F:phosphopantetheine binding"/>
    <property type="evidence" value="ECO:0007669"/>
    <property type="project" value="InterPro"/>
</dbReference>
<protein>
    <submittedName>
        <fullName evidence="6">Amino acid adenylation domain-containing protein</fullName>
    </submittedName>
</protein>
<sequence length="2173" mass="244024">MDILDLLAELERNSIYVTLDGDDLQVSFEQDEIEDRHIDLLRAHKPQIISYLKKYTAGQAFVAISPAPVQDSYPLSPSQQRLWVLSQLDTGSLAYNLPFSMELEGDFNIDIFSRAIDIIIDRHEILRTVFREDESGIPRQFILSPAALQFHIARLDFRNAIDPQQAAQQYIATDSATLFDLQQGPLLRMALLQVAEGKYLFYYNMHHIISDGWSMDVLGRDVINCYRALAAGLTPALTPLAIQYKDYAVWQHEQLHTAAGADAKEYWKASLSGELPELSLPGSKPRPAVKTFSGRRCSTYLSRDLTTQLRAFTRAEGGSLFMTLLAVWKVLLYRYTGEQDIIIGTPAAGRNHADLENQIGFYVNTLPLRNEVNGASSFTTFIQQLINNTLRAYTHQAYPFDYILQEVGARRNTSRNALFDVMIALQNIGDRNATSSSTEPQDTILDMGQCYAKFDIEINVYEAGEVLNVVADYNTDIFHEQQITQLLQHFKQLATAILASPDEAIDTIDFLTVAEKEQLVDGFNNTAVSYAPGKNILDLFRERVLTSPDSKAIVYENRVLSYQQMDTLSNQLAHYLQGQHQLESGALAGILLERSEWLPVTVMAILKCGAAYVPLDVHYPQERIDYIRENGNIGVIVDEALLKDFQHAQSQYSEELSMPVLTGSSLAYCIYTSGSTGHPKGVLNMHEGLYNRLLWMKEDLNIQPSAIFLQKTPYTFDVSVWELLLPFISGSCLVMARPEGHKDPQYLQQLIAQESVSIIHFVPSMLGAFLADYQTGNTTLQQVVCSGEELPVAMVQQFRELLPGVRIYNLYGPTEASIDVTAIDVTEVSLSHGVSIGRPVANTQIYIVNPAMQLQPAGVAGELIIGGIQVAKGYLNLPEQTASRFMPDPFIAGQRIYRTGDSARWLPDGTIQYLGRLDHQVKIRGNRIELGEIEQVLSSYTHIRQAVVTAQEVHGTKVLVAYFVVSTPTDKSELKTWLQQKLPEYMVPTYFVEMEDIPLTSSGKANRKALPLVSGEDIIRSEYQAPYTPMEFQLAAIWQEVLGVAGIGVTDNFFELGGHSLKATQLISTYYRTFRFRPKLQDLFEHTTIQSHIALIHNNAGEVYERIAPAVTSDGYPLSSAQEMVWTLSQVRDGLIAYNIPTVSPAEPDFDTAAFKRAVARLIERHEILRTVFRVGADGIPRQHVLESNELNCLVDETDIRQEADPHQFIYHAIFDNDLFQTFDLENGPLFRVTLFHTAQGYYIYYLVHHIITDGISAEVAARDIRALYLEESEGANIPLPQLDIQYKDFAVWEKEQLQQGHYDAHKKYWMQYLSGEIPTVDLPSTRKRPAVKTHNGRYLSTYLPKTLTAQLHEFTKKNNGSLFMTLVAAWNALLYRYTGQSDITLGAPYAGRIHPDLENQIGCYINTLAIRNQVSGEESFLSLYDQVKQHTLSAFQYQMYPFSQLVRDLKVRKDISRSNVLFDIMIALQNFEGKVEAPDKSEEELNSIVDLGRRYAKFDIELGFYERGGHIMYRLKYNTDVYDYDLIAGMMQHFKQLTAAMLANPGAAIDTIDFLTAAEKEQLVHGVNDTAVSYAPGKNILDLFRERVLTSPDNKAIVYENRVLSYQQMDTLSNQLAHYLQVQHQLESGALAGILLERSEWLPVTVMAILKCGAAYVPLDVHYPQERIDYIRENGNIGVIVDEALLKDFQNEQSQYSEELSLPILTGSSLAYCIYTSGSTGHPKGVLNMHEGLYNRLLWMKEDLNLQPSAIFLQKTPYTFDVSVWELLLPFISGSCLVMARPEGHKDPQYLQQLIAQESVSIIHFVPSMLGAFLADYQTGNTTLQQVVCSGEELPAAMVQQFRELLPGVRIYNLYGPTEASIDVTAIDVTEVSLSHGVSIGRPVANTQIYMVNPAMQLQPAGVAGELIIGGIQVAQGYLNLPEQTASRFMPDPFIAGQRIYRTGDSARWLPDGTIQYLGRLDHQVKIRGNRIELGEIEQVLSSYTHIHQAVVTAQEVHGSKALVAYYVVSSPTDKSTLKAWLQQKLPEYMVPTYFVEMEDMPLTSSGKANRKALPPVSGNDVIRKEYVAPVTTMELQLVEIWESVLDMEKIGITDNFFDAGGDSILAIRLISRINAAAGTNYSLAELFQYGTIQRLAAKIEEDQITAPAASSEEEDIMASFNELRNEIIQNN</sequence>
<evidence type="ECO:0000313" key="7">
    <source>
        <dbReference type="Proteomes" id="UP000249819"/>
    </source>
</evidence>
<dbReference type="FunFam" id="1.10.1200.10:FF:000005">
    <property type="entry name" value="Nonribosomal peptide synthetase 1"/>
    <property type="match status" value="2"/>
</dbReference>
<evidence type="ECO:0000256" key="4">
    <source>
        <dbReference type="ARBA" id="ARBA00022553"/>
    </source>
</evidence>
<dbReference type="InterPro" id="IPR042099">
    <property type="entry name" value="ANL_N_sf"/>
</dbReference>
<dbReference type="Gene3D" id="1.10.10.1830">
    <property type="entry name" value="Non-ribosomal peptide synthase, adenylation domain"/>
    <property type="match status" value="1"/>
</dbReference>
<dbReference type="InterPro" id="IPR001242">
    <property type="entry name" value="Condensation_dom"/>
</dbReference>
<dbReference type="InterPro" id="IPR023213">
    <property type="entry name" value="CAT-like_dom_sf"/>
</dbReference>
<dbReference type="Gene3D" id="3.40.50.12780">
    <property type="entry name" value="N-terminal domain of ligase-like"/>
    <property type="match status" value="2"/>
</dbReference>
<dbReference type="SUPFAM" id="SSF56801">
    <property type="entry name" value="Acetyl-CoA synthetase-like"/>
    <property type="match status" value="2"/>
</dbReference>
<dbReference type="SUPFAM" id="SSF52777">
    <property type="entry name" value="CoA-dependent acyltransferases"/>
    <property type="match status" value="4"/>
</dbReference>
<dbReference type="GO" id="GO:0043041">
    <property type="term" value="P:amino acid activation for nonribosomal peptide biosynthetic process"/>
    <property type="evidence" value="ECO:0007669"/>
    <property type="project" value="TreeGrafter"/>
</dbReference>
<evidence type="ECO:0000256" key="2">
    <source>
        <dbReference type="ARBA" id="ARBA00006432"/>
    </source>
</evidence>
<dbReference type="EMBL" id="QLMA01000008">
    <property type="protein sequence ID" value="RAJ76799.1"/>
    <property type="molecule type" value="Genomic_DNA"/>
</dbReference>
<evidence type="ECO:0000256" key="1">
    <source>
        <dbReference type="ARBA" id="ARBA00001957"/>
    </source>
</evidence>
<dbReference type="InterPro" id="IPR025110">
    <property type="entry name" value="AMP-bd_C"/>
</dbReference>
<dbReference type="GO" id="GO:0005829">
    <property type="term" value="C:cytosol"/>
    <property type="evidence" value="ECO:0007669"/>
    <property type="project" value="TreeGrafter"/>
</dbReference>
<dbReference type="NCBIfam" id="NF003417">
    <property type="entry name" value="PRK04813.1"/>
    <property type="match status" value="2"/>
</dbReference>
<dbReference type="InterPro" id="IPR044894">
    <property type="entry name" value="TubC_N_sf"/>
</dbReference>
<dbReference type="FunFam" id="2.30.38.10:FF:000001">
    <property type="entry name" value="Non-ribosomal peptide synthetase PvdI"/>
    <property type="match status" value="2"/>
</dbReference>
<dbReference type="FunFam" id="3.40.50.12780:FF:000012">
    <property type="entry name" value="Non-ribosomal peptide synthetase"/>
    <property type="match status" value="2"/>
</dbReference>
<keyword evidence="7" id="KW-1185">Reference proteome</keyword>
<dbReference type="GO" id="GO:0009366">
    <property type="term" value="C:enterobactin synthetase complex"/>
    <property type="evidence" value="ECO:0007669"/>
    <property type="project" value="TreeGrafter"/>
</dbReference>
<evidence type="ECO:0000313" key="6">
    <source>
        <dbReference type="EMBL" id="RAJ76799.1"/>
    </source>
</evidence>
<dbReference type="PANTHER" id="PTHR45527">
    <property type="entry name" value="NONRIBOSOMAL PEPTIDE SYNTHETASE"/>
    <property type="match status" value="1"/>
</dbReference>
<dbReference type="OrthoDB" id="599826at2"/>
<dbReference type="InterPro" id="IPR045851">
    <property type="entry name" value="AMP-bd_C_sf"/>
</dbReference>
<accession>A0A327VRU5</accession>
<dbReference type="SUPFAM" id="SSF47336">
    <property type="entry name" value="ACP-like"/>
    <property type="match status" value="2"/>
</dbReference>
<evidence type="ECO:0000259" key="5">
    <source>
        <dbReference type="PROSITE" id="PS50075"/>
    </source>
</evidence>
<dbReference type="InterPro" id="IPR036736">
    <property type="entry name" value="ACP-like_sf"/>
</dbReference>
<dbReference type="SMART" id="SM00823">
    <property type="entry name" value="PKS_PP"/>
    <property type="match status" value="1"/>
</dbReference>
<dbReference type="InterPro" id="IPR010071">
    <property type="entry name" value="AA_adenyl_dom"/>
</dbReference>
<evidence type="ECO:0000256" key="3">
    <source>
        <dbReference type="ARBA" id="ARBA00022450"/>
    </source>
</evidence>
<reference evidence="6 7" key="1">
    <citation type="submission" date="2018-06" db="EMBL/GenBank/DDBJ databases">
        <title>Genomic Encyclopedia of Archaeal and Bacterial Type Strains, Phase II (KMG-II): from individual species to whole genera.</title>
        <authorList>
            <person name="Goeker M."/>
        </authorList>
    </citation>
    <scope>NUCLEOTIDE SEQUENCE [LARGE SCALE GENOMIC DNA]</scope>
    <source>
        <strain evidence="6 7">DSM 29821</strain>
    </source>
</reference>
<dbReference type="PROSITE" id="PS50075">
    <property type="entry name" value="CARRIER"/>
    <property type="match status" value="2"/>
</dbReference>
<dbReference type="PROSITE" id="PS00012">
    <property type="entry name" value="PHOSPHOPANTETHEINE"/>
    <property type="match status" value="1"/>
</dbReference>
<dbReference type="Gene3D" id="1.10.1200.10">
    <property type="entry name" value="ACP-like"/>
    <property type="match status" value="2"/>
</dbReference>
<dbReference type="CDD" id="cd05930">
    <property type="entry name" value="A_NRPS"/>
    <property type="match status" value="2"/>
</dbReference>
<feature type="domain" description="Carrier" evidence="5">
    <location>
        <begin position="2070"/>
        <end position="2145"/>
    </location>
</feature>
<dbReference type="Gene3D" id="3.30.559.30">
    <property type="entry name" value="Nonribosomal peptide synthetase, condensation domain"/>
    <property type="match status" value="2"/>
</dbReference>
<dbReference type="Pfam" id="PF00501">
    <property type="entry name" value="AMP-binding"/>
    <property type="match status" value="2"/>
</dbReference>
<dbReference type="Gene3D" id="3.30.559.10">
    <property type="entry name" value="Chloramphenicol acetyltransferase-like domain"/>
    <property type="match status" value="2"/>
</dbReference>
<dbReference type="GO" id="GO:0047527">
    <property type="term" value="F:2,3-dihydroxybenzoate-serine ligase activity"/>
    <property type="evidence" value="ECO:0007669"/>
    <property type="project" value="TreeGrafter"/>
</dbReference>
<dbReference type="CDD" id="cd19531">
    <property type="entry name" value="LCL_NRPS-like"/>
    <property type="match status" value="2"/>
</dbReference>
<dbReference type="Gene3D" id="3.30.300.30">
    <property type="match status" value="2"/>
</dbReference>
<gene>
    <name evidence="6" type="ORF">CLV59_108320</name>
</gene>
<dbReference type="Proteomes" id="UP000249819">
    <property type="component" value="Unassembled WGS sequence"/>
</dbReference>
<dbReference type="Pfam" id="PF00550">
    <property type="entry name" value="PP-binding"/>
    <property type="match status" value="2"/>
</dbReference>
<comment type="cofactor">
    <cofactor evidence="1">
        <name>pantetheine 4'-phosphate</name>
        <dbReference type="ChEBI" id="CHEBI:47942"/>
    </cofactor>
</comment>
<proteinExistence type="inferred from homology"/>
<organism evidence="6 7">
    <name type="scientific">Chitinophaga dinghuensis</name>
    <dbReference type="NCBI Taxonomy" id="1539050"/>
    <lineage>
        <taxon>Bacteria</taxon>
        <taxon>Pseudomonadati</taxon>
        <taxon>Bacteroidota</taxon>
        <taxon>Chitinophagia</taxon>
        <taxon>Chitinophagales</taxon>
        <taxon>Chitinophagaceae</taxon>
        <taxon>Chitinophaga</taxon>
    </lineage>
</organism>
<dbReference type="NCBIfam" id="TIGR01733">
    <property type="entry name" value="AA-adenyl-dom"/>
    <property type="match status" value="2"/>
</dbReference>
<dbReference type="InterPro" id="IPR009081">
    <property type="entry name" value="PP-bd_ACP"/>
</dbReference>
<dbReference type="PANTHER" id="PTHR45527:SF1">
    <property type="entry name" value="FATTY ACID SYNTHASE"/>
    <property type="match status" value="1"/>
</dbReference>
<dbReference type="InterPro" id="IPR020806">
    <property type="entry name" value="PKS_PP-bd"/>
</dbReference>
<keyword evidence="4" id="KW-0597">Phosphoprotein</keyword>
<feature type="domain" description="Carrier" evidence="5">
    <location>
        <begin position="1025"/>
        <end position="1100"/>
    </location>
</feature>
<dbReference type="Pfam" id="PF13193">
    <property type="entry name" value="AMP-binding_C"/>
    <property type="match status" value="2"/>
</dbReference>
<dbReference type="FunFam" id="3.40.50.980:FF:000002">
    <property type="entry name" value="Enterobactin synthetase component F"/>
    <property type="match status" value="2"/>
</dbReference>
<comment type="similarity">
    <text evidence="2">Belongs to the ATP-dependent AMP-binding enzyme family.</text>
</comment>
<dbReference type="RefSeq" id="WP_111594498.1">
    <property type="nucleotide sequence ID" value="NZ_QLMA01000008.1"/>
</dbReference>
<dbReference type="InterPro" id="IPR006162">
    <property type="entry name" value="Ppantetheine_attach_site"/>
</dbReference>
<dbReference type="InterPro" id="IPR000873">
    <property type="entry name" value="AMP-dep_synth/lig_dom"/>
</dbReference>
<keyword evidence="3" id="KW-0596">Phosphopantetheine</keyword>
<dbReference type="Pfam" id="PF00668">
    <property type="entry name" value="Condensation"/>
    <property type="match status" value="2"/>
</dbReference>
<dbReference type="GO" id="GO:0009239">
    <property type="term" value="P:enterobactin biosynthetic process"/>
    <property type="evidence" value="ECO:0007669"/>
    <property type="project" value="TreeGrafter"/>
</dbReference>
<dbReference type="FunFam" id="3.30.300.30:FF:000010">
    <property type="entry name" value="Enterobactin synthetase component F"/>
    <property type="match status" value="2"/>
</dbReference>
<name>A0A327VRU5_9BACT</name>
<comment type="caution">
    <text evidence="6">The sequence shown here is derived from an EMBL/GenBank/DDBJ whole genome shotgun (WGS) entry which is preliminary data.</text>
</comment>
<dbReference type="FunFam" id="3.30.559.10:FF:000012">
    <property type="entry name" value="Non-ribosomal peptide synthetase"/>
    <property type="match status" value="1"/>
</dbReference>